<dbReference type="GO" id="GO:0000470">
    <property type="term" value="P:maturation of LSU-rRNA"/>
    <property type="evidence" value="ECO:0007669"/>
    <property type="project" value="TreeGrafter"/>
</dbReference>
<dbReference type="PANTHER" id="PTHR23405">
    <property type="entry name" value="MAINTENANCE OF KILLER 16 MAK16 PROTEIN-RELATED"/>
    <property type="match status" value="1"/>
</dbReference>
<dbReference type="EMBL" id="JAAMPC010000001">
    <property type="protein sequence ID" value="KAG2331653.1"/>
    <property type="molecule type" value="Genomic_DNA"/>
</dbReference>
<evidence type="ECO:0000256" key="3">
    <source>
        <dbReference type="SAM" id="MobiDB-lite"/>
    </source>
</evidence>
<evidence type="ECO:0000313" key="5">
    <source>
        <dbReference type="Proteomes" id="UP000886595"/>
    </source>
</evidence>
<dbReference type="PANTHER" id="PTHR23405:SF14">
    <property type="entry name" value="PROTEIN MAK16 HOMOLOG"/>
    <property type="match status" value="1"/>
</dbReference>
<dbReference type="OrthoDB" id="10251342at2759"/>
<evidence type="ECO:0000313" key="4">
    <source>
        <dbReference type="EMBL" id="KAG2331653.1"/>
    </source>
</evidence>
<dbReference type="GO" id="GO:0030687">
    <property type="term" value="C:preribosome, large subunit precursor"/>
    <property type="evidence" value="ECO:0007669"/>
    <property type="project" value="TreeGrafter"/>
</dbReference>
<comment type="subcellular location">
    <subcellularLocation>
        <location evidence="1">Nucleus</location>
    </subcellularLocation>
</comment>
<accession>A0A8X7WIK9</accession>
<sequence>MVLNRESQRGHMPKNSWERVKLPRNYGKALETIDSTWQVKLNLLQHKNNQRLIKMTQMQMRKLALGTREKKLTTPKKERKRESRKEEKAVNHPFLRFDQLVSLLIMPSRLSC</sequence>
<comment type="caution">
    <text evidence="4">The sequence shown here is derived from an EMBL/GenBank/DDBJ whole genome shotgun (WGS) entry which is preliminary data.</text>
</comment>
<protein>
    <submittedName>
        <fullName evidence="4">Uncharacterized protein</fullName>
    </submittedName>
</protein>
<feature type="compositionally biased region" description="Basic and acidic residues" evidence="3">
    <location>
        <begin position="67"/>
        <end position="89"/>
    </location>
</feature>
<organism evidence="4 5">
    <name type="scientific">Brassica carinata</name>
    <name type="common">Ethiopian mustard</name>
    <name type="synonym">Abyssinian cabbage</name>
    <dbReference type="NCBI Taxonomy" id="52824"/>
    <lineage>
        <taxon>Eukaryota</taxon>
        <taxon>Viridiplantae</taxon>
        <taxon>Streptophyta</taxon>
        <taxon>Embryophyta</taxon>
        <taxon>Tracheophyta</taxon>
        <taxon>Spermatophyta</taxon>
        <taxon>Magnoliopsida</taxon>
        <taxon>eudicotyledons</taxon>
        <taxon>Gunneridae</taxon>
        <taxon>Pentapetalae</taxon>
        <taxon>rosids</taxon>
        <taxon>malvids</taxon>
        <taxon>Brassicales</taxon>
        <taxon>Brassicaceae</taxon>
        <taxon>Brassiceae</taxon>
        <taxon>Brassica</taxon>
    </lineage>
</organism>
<keyword evidence="2" id="KW-0539">Nucleus</keyword>
<proteinExistence type="predicted"/>
<dbReference type="GO" id="GO:0005730">
    <property type="term" value="C:nucleolus"/>
    <property type="evidence" value="ECO:0007669"/>
    <property type="project" value="TreeGrafter"/>
</dbReference>
<dbReference type="AlphaFoldDB" id="A0A8X7WIK9"/>
<dbReference type="Proteomes" id="UP000886595">
    <property type="component" value="Unassembled WGS sequence"/>
</dbReference>
<reference evidence="4 5" key="1">
    <citation type="submission" date="2020-02" db="EMBL/GenBank/DDBJ databases">
        <authorList>
            <person name="Ma Q."/>
            <person name="Huang Y."/>
            <person name="Song X."/>
            <person name="Pei D."/>
        </authorList>
    </citation>
    <scope>NUCLEOTIDE SEQUENCE [LARGE SCALE GENOMIC DNA]</scope>
    <source>
        <strain evidence="4">Sxm20200214</strain>
        <tissue evidence="4">Leaf</tissue>
    </source>
</reference>
<evidence type="ECO:0000256" key="2">
    <source>
        <dbReference type="ARBA" id="ARBA00023242"/>
    </source>
</evidence>
<gene>
    <name evidence="4" type="ORF">Bca52824_002833</name>
</gene>
<evidence type="ECO:0000256" key="1">
    <source>
        <dbReference type="ARBA" id="ARBA00004123"/>
    </source>
</evidence>
<dbReference type="GO" id="GO:0000460">
    <property type="term" value="P:maturation of 5.8S rRNA"/>
    <property type="evidence" value="ECO:0007669"/>
    <property type="project" value="TreeGrafter"/>
</dbReference>
<feature type="region of interest" description="Disordered" evidence="3">
    <location>
        <begin position="66"/>
        <end position="89"/>
    </location>
</feature>
<keyword evidence="5" id="KW-1185">Reference proteome</keyword>
<name>A0A8X7WIK9_BRACI</name>